<evidence type="ECO:0008006" key="4">
    <source>
        <dbReference type="Google" id="ProtNLM"/>
    </source>
</evidence>
<name>A0AAN7CNX0_9PEZI</name>
<protein>
    <recommendedName>
        <fullName evidence="4">Nucleotide-diphospho-sugar transferase domain-containing protein</fullName>
    </recommendedName>
</protein>
<comment type="caution">
    <text evidence="2">The sequence shown here is derived from an EMBL/GenBank/DDBJ whole genome shotgun (WGS) entry which is preliminary data.</text>
</comment>
<reference evidence="2" key="1">
    <citation type="journal article" date="2023" name="Mol. Phylogenet. Evol.">
        <title>Genome-scale phylogeny and comparative genomics of the fungal order Sordariales.</title>
        <authorList>
            <person name="Hensen N."/>
            <person name="Bonometti L."/>
            <person name="Westerberg I."/>
            <person name="Brannstrom I.O."/>
            <person name="Guillou S."/>
            <person name="Cros-Aarteil S."/>
            <person name="Calhoun S."/>
            <person name="Haridas S."/>
            <person name="Kuo A."/>
            <person name="Mondo S."/>
            <person name="Pangilinan J."/>
            <person name="Riley R."/>
            <person name="LaButti K."/>
            <person name="Andreopoulos B."/>
            <person name="Lipzen A."/>
            <person name="Chen C."/>
            <person name="Yan M."/>
            <person name="Daum C."/>
            <person name="Ng V."/>
            <person name="Clum A."/>
            <person name="Steindorff A."/>
            <person name="Ohm R.A."/>
            <person name="Martin F."/>
            <person name="Silar P."/>
            <person name="Natvig D.O."/>
            <person name="Lalanne C."/>
            <person name="Gautier V."/>
            <person name="Ament-Velasquez S.L."/>
            <person name="Kruys A."/>
            <person name="Hutchinson M.I."/>
            <person name="Powell A.J."/>
            <person name="Barry K."/>
            <person name="Miller A.N."/>
            <person name="Grigoriev I.V."/>
            <person name="Debuchy R."/>
            <person name="Gladieux P."/>
            <person name="Hiltunen Thoren M."/>
            <person name="Johannesson H."/>
        </authorList>
    </citation>
    <scope>NUCLEOTIDE SEQUENCE</scope>
    <source>
        <strain evidence="2">CBS 359.72</strain>
    </source>
</reference>
<keyword evidence="3" id="KW-1185">Reference proteome</keyword>
<reference evidence="2" key="2">
    <citation type="submission" date="2023-05" db="EMBL/GenBank/DDBJ databases">
        <authorList>
            <consortium name="Lawrence Berkeley National Laboratory"/>
            <person name="Steindorff A."/>
            <person name="Hensen N."/>
            <person name="Bonometti L."/>
            <person name="Westerberg I."/>
            <person name="Brannstrom I.O."/>
            <person name="Guillou S."/>
            <person name="Cros-Aarteil S."/>
            <person name="Calhoun S."/>
            <person name="Haridas S."/>
            <person name="Kuo A."/>
            <person name="Mondo S."/>
            <person name="Pangilinan J."/>
            <person name="Riley R."/>
            <person name="Labutti K."/>
            <person name="Andreopoulos B."/>
            <person name="Lipzen A."/>
            <person name="Chen C."/>
            <person name="Yanf M."/>
            <person name="Daum C."/>
            <person name="Ng V."/>
            <person name="Clum A."/>
            <person name="Ohm R."/>
            <person name="Martin F."/>
            <person name="Silar P."/>
            <person name="Natvig D."/>
            <person name="Lalanne C."/>
            <person name="Gautier V."/>
            <person name="Ament-Velasquez S.L."/>
            <person name="Kruys A."/>
            <person name="Hutchinson M.I."/>
            <person name="Powell A.J."/>
            <person name="Barry K."/>
            <person name="Miller A.N."/>
            <person name="Grigoriev I.V."/>
            <person name="Debuchy R."/>
            <person name="Gladieux P."/>
            <person name="Thoren M.H."/>
            <person name="Johannesson H."/>
        </authorList>
    </citation>
    <scope>NUCLEOTIDE SEQUENCE</scope>
    <source>
        <strain evidence="2">CBS 359.72</strain>
    </source>
</reference>
<sequence length="284" mass="31959">MPPFQKIPYSWRWLVYLLPILVVAPVLTAGLYDGLDPETCSAPLVLPITAPVFTTIDGETKHLSPPLDELVHTEPLGKRICILDVDTRDFSDNGGAFFFFFLFPTWKNLGSPAAGFLNHHLYAIITATLMIDSDAMFTTPTGASEWLLNYWKARPEVLVATAEDAMGNRNNDIRGRVNRLFKDWAECPYTSATIFFDGYSIDSHALSIHTRQCNEANGYPKVFDCGYVGQFARHYWVHKNLTIPKFNHNVMTAFTPLLVKTAYNNLGNVEDYRDMVLEGAQLLG</sequence>
<proteinExistence type="predicted"/>
<dbReference type="AlphaFoldDB" id="A0AAN7CNX0"/>
<evidence type="ECO:0000313" key="2">
    <source>
        <dbReference type="EMBL" id="KAK4245126.1"/>
    </source>
</evidence>
<dbReference type="EMBL" id="MU857711">
    <property type="protein sequence ID" value="KAK4245126.1"/>
    <property type="molecule type" value="Genomic_DNA"/>
</dbReference>
<accession>A0AAN7CNX0</accession>
<feature type="chain" id="PRO_5043002991" description="Nucleotide-diphospho-sugar transferase domain-containing protein" evidence="1">
    <location>
        <begin position="29"/>
        <end position="284"/>
    </location>
</feature>
<organism evidence="2 3">
    <name type="scientific">Corynascus novoguineensis</name>
    <dbReference type="NCBI Taxonomy" id="1126955"/>
    <lineage>
        <taxon>Eukaryota</taxon>
        <taxon>Fungi</taxon>
        <taxon>Dikarya</taxon>
        <taxon>Ascomycota</taxon>
        <taxon>Pezizomycotina</taxon>
        <taxon>Sordariomycetes</taxon>
        <taxon>Sordariomycetidae</taxon>
        <taxon>Sordariales</taxon>
        <taxon>Chaetomiaceae</taxon>
        <taxon>Corynascus</taxon>
    </lineage>
</organism>
<evidence type="ECO:0000256" key="1">
    <source>
        <dbReference type="SAM" id="SignalP"/>
    </source>
</evidence>
<keyword evidence="1" id="KW-0732">Signal</keyword>
<evidence type="ECO:0000313" key="3">
    <source>
        <dbReference type="Proteomes" id="UP001303647"/>
    </source>
</evidence>
<gene>
    <name evidence="2" type="ORF">C7999DRAFT_43316</name>
</gene>
<feature type="signal peptide" evidence="1">
    <location>
        <begin position="1"/>
        <end position="28"/>
    </location>
</feature>
<dbReference type="Proteomes" id="UP001303647">
    <property type="component" value="Unassembled WGS sequence"/>
</dbReference>